<evidence type="ECO:0000313" key="3">
    <source>
        <dbReference type="Proteomes" id="UP000186268"/>
    </source>
</evidence>
<comment type="caution">
    <text evidence="2">The sequence shown here is derived from an EMBL/GenBank/DDBJ whole genome shotgun (WGS) entry which is preliminary data.</text>
</comment>
<keyword evidence="3" id="KW-1185">Reference proteome</keyword>
<organism evidence="2 3">
    <name type="scientific">Xenorhabdus eapokensis</name>
    <dbReference type="NCBI Taxonomy" id="1873482"/>
    <lineage>
        <taxon>Bacteria</taxon>
        <taxon>Pseudomonadati</taxon>
        <taxon>Pseudomonadota</taxon>
        <taxon>Gammaproteobacteria</taxon>
        <taxon>Enterobacterales</taxon>
        <taxon>Morganellaceae</taxon>
        <taxon>Xenorhabdus</taxon>
    </lineage>
</organism>
<accession>A0A1Q5TQV3</accession>
<reference evidence="2 3" key="1">
    <citation type="submission" date="2016-09" db="EMBL/GenBank/DDBJ databases">
        <title>Xenorhabdus thuongxuanensis sp. nov. and Xenorhabdus eapokensis sp. nov., isolated from Steinernema species.</title>
        <authorList>
            <person name="Kaempfer P."/>
            <person name="Tobias N.J."/>
            <person name="Phan Ke L."/>
            <person name="Bode H.B."/>
            <person name="Glaeser S.P."/>
        </authorList>
    </citation>
    <scope>NUCLEOTIDE SEQUENCE [LARGE SCALE GENOMIC DNA]</scope>
    <source>
        <strain evidence="2 3">DL20</strain>
    </source>
</reference>
<dbReference type="STRING" id="1873482.Xedl_02238"/>
<dbReference type="RefSeq" id="WP_074023756.1">
    <property type="nucleotide sequence ID" value="NZ_CAWNAG010000046.1"/>
</dbReference>
<evidence type="ECO:0000313" key="2">
    <source>
        <dbReference type="EMBL" id="OKP02587.1"/>
    </source>
</evidence>
<feature type="coiled-coil region" evidence="1">
    <location>
        <begin position="3"/>
        <end position="40"/>
    </location>
</feature>
<protein>
    <submittedName>
        <fullName evidence="2">Uncharacterized protein</fullName>
    </submittedName>
</protein>
<sequence length="270" mass="29713">MSLETSLDKNNELLERKTALLEQQNSLIEQQNTLNTYQAELLVQHNELMAQFVSALAIFKPNIPAANDDQSIVATVEQPAKPKKSSVKKAVDTTPVDIETLDLETVVAIAVLFKNDAYNLTADKLAQARAVIDGIGEAERNGQVDALDCALQGLPELKPLTNAVILDLCLEMVANWDDIPGITERREFAVALLNEGKQTTEPEPEPEPEPEFYAALYDQTQQALLRLAKGGYRNEATGIVHKFGAKKLGDIPQEKLPEVLKLAEAAWVEE</sequence>
<dbReference type="AlphaFoldDB" id="A0A1Q5TQV3"/>
<evidence type="ECO:0000256" key="1">
    <source>
        <dbReference type="SAM" id="Coils"/>
    </source>
</evidence>
<dbReference type="EMBL" id="MKGQ01000014">
    <property type="protein sequence ID" value="OKP02587.1"/>
    <property type="molecule type" value="Genomic_DNA"/>
</dbReference>
<dbReference type="Proteomes" id="UP000186268">
    <property type="component" value="Unassembled WGS sequence"/>
</dbReference>
<keyword evidence="1" id="KW-0175">Coiled coil</keyword>
<gene>
    <name evidence="2" type="ORF">Xedl_02238</name>
</gene>
<name>A0A1Q5TQV3_9GAMM</name>
<dbReference type="OrthoDB" id="6629596at2"/>
<proteinExistence type="predicted"/>